<evidence type="ECO:0000313" key="1">
    <source>
        <dbReference type="EMBL" id="SEC67985.1"/>
    </source>
</evidence>
<reference evidence="2" key="1">
    <citation type="submission" date="2016-10" db="EMBL/GenBank/DDBJ databases">
        <authorList>
            <person name="Varghese N."/>
            <person name="Submissions S."/>
        </authorList>
    </citation>
    <scope>NUCLEOTIDE SEQUENCE [LARGE SCALE GENOMIC DNA]</scope>
    <source>
        <strain evidence="2">DSM 44234</strain>
    </source>
</reference>
<name>A0A1H4UH30_TSUTY</name>
<organism evidence="1 2">
    <name type="scientific">Tsukamurella tyrosinosolvens</name>
    <dbReference type="NCBI Taxonomy" id="57704"/>
    <lineage>
        <taxon>Bacteria</taxon>
        <taxon>Bacillati</taxon>
        <taxon>Actinomycetota</taxon>
        <taxon>Actinomycetes</taxon>
        <taxon>Mycobacteriales</taxon>
        <taxon>Tsukamurellaceae</taxon>
        <taxon>Tsukamurella</taxon>
    </lineage>
</organism>
<accession>A0A1H4UH30</accession>
<dbReference type="STRING" id="57704.SAMN04489793_2899"/>
<sequence length="201" mass="22144">MYERDPAPHGIEMSADAAQLWGDAEVRSVDRTSPRALRQLAYEAGMVCRTDGGYDEASYPYHSADERRELAPLPLSQIQPIGADPYRMSLNGFGRAYLLREGNMVMSFAMNWPEYATAQIEWTAPGDYELIKVAPTLSCSVGPIWTAASSRRRDLGRRLLDAIAADPNRYPGPLSVLLPFSDAGAALFRAAWGDAPLYARS</sequence>
<evidence type="ECO:0000313" key="2">
    <source>
        <dbReference type="Proteomes" id="UP000182241"/>
    </source>
</evidence>
<dbReference type="Proteomes" id="UP000182241">
    <property type="component" value="Unassembled WGS sequence"/>
</dbReference>
<gene>
    <name evidence="1" type="ORF">SAMN04489793_2899</name>
</gene>
<dbReference type="EMBL" id="FNSA01000003">
    <property type="protein sequence ID" value="SEC67985.1"/>
    <property type="molecule type" value="Genomic_DNA"/>
</dbReference>
<dbReference type="AlphaFoldDB" id="A0A1H4UH30"/>
<protein>
    <submittedName>
        <fullName evidence="1">Uncharacterized protein</fullName>
    </submittedName>
</protein>
<keyword evidence="2" id="KW-1185">Reference proteome</keyword>
<proteinExistence type="predicted"/>